<accession>A0A137PJ78</accession>
<organism evidence="2 3">
    <name type="scientific">Conidiobolus coronatus (strain ATCC 28846 / CBS 209.66 / NRRL 28638)</name>
    <name type="common">Delacroixia coronata</name>
    <dbReference type="NCBI Taxonomy" id="796925"/>
    <lineage>
        <taxon>Eukaryota</taxon>
        <taxon>Fungi</taxon>
        <taxon>Fungi incertae sedis</taxon>
        <taxon>Zoopagomycota</taxon>
        <taxon>Entomophthoromycotina</taxon>
        <taxon>Entomophthoromycetes</taxon>
        <taxon>Entomophthorales</taxon>
        <taxon>Ancylistaceae</taxon>
        <taxon>Conidiobolus</taxon>
    </lineage>
</organism>
<evidence type="ECO:0000256" key="1">
    <source>
        <dbReference type="SAM" id="MobiDB-lite"/>
    </source>
</evidence>
<evidence type="ECO:0000313" key="3">
    <source>
        <dbReference type="Proteomes" id="UP000070444"/>
    </source>
</evidence>
<feature type="compositionally biased region" description="Polar residues" evidence="1">
    <location>
        <begin position="74"/>
        <end position="96"/>
    </location>
</feature>
<dbReference type="AlphaFoldDB" id="A0A137PJ78"/>
<sequence>MNTQSNRINNKSKFKIKKVERKRHVSKIDTKTEVSQPNVKDLNISNTGSNDNNTSQNSNNTEVLIATAKPITNPAKQPSNSANVKNSDPISSSLGVASSAKFKKSGKYFKMSRISRDKVDKTSDLSSTLLNELNLNEVKFQDLNTYLNRK</sequence>
<protein>
    <submittedName>
        <fullName evidence="2">Uncharacterized protein</fullName>
    </submittedName>
</protein>
<name>A0A137PJ78_CONC2</name>
<feature type="region of interest" description="Disordered" evidence="1">
    <location>
        <begin position="1"/>
        <end position="96"/>
    </location>
</feature>
<reference evidence="2 3" key="1">
    <citation type="journal article" date="2015" name="Genome Biol. Evol.">
        <title>Phylogenomic analyses indicate that early fungi evolved digesting cell walls of algal ancestors of land plants.</title>
        <authorList>
            <person name="Chang Y."/>
            <person name="Wang S."/>
            <person name="Sekimoto S."/>
            <person name="Aerts A.L."/>
            <person name="Choi C."/>
            <person name="Clum A."/>
            <person name="LaButti K.M."/>
            <person name="Lindquist E.A."/>
            <person name="Yee Ngan C."/>
            <person name="Ohm R.A."/>
            <person name="Salamov A.A."/>
            <person name="Grigoriev I.V."/>
            <person name="Spatafora J.W."/>
            <person name="Berbee M.L."/>
        </authorList>
    </citation>
    <scope>NUCLEOTIDE SEQUENCE [LARGE SCALE GENOMIC DNA]</scope>
    <source>
        <strain evidence="2 3">NRRL 28638</strain>
    </source>
</reference>
<dbReference type="EMBL" id="KQ964418">
    <property type="protein sequence ID" value="KXN75058.1"/>
    <property type="molecule type" value="Genomic_DNA"/>
</dbReference>
<proteinExistence type="predicted"/>
<gene>
    <name evidence="2" type="ORF">CONCODRAFT_82591</name>
</gene>
<dbReference type="Proteomes" id="UP000070444">
    <property type="component" value="Unassembled WGS sequence"/>
</dbReference>
<evidence type="ECO:0000313" key="2">
    <source>
        <dbReference type="EMBL" id="KXN75058.1"/>
    </source>
</evidence>
<feature type="compositionally biased region" description="Basic residues" evidence="1">
    <location>
        <begin position="10"/>
        <end position="25"/>
    </location>
</feature>
<keyword evidence="3" id="KW-1185">Reference proteome</keyword>
<feature type="compositionally biased region" description="Low complexity" evidence="1">
    <location>
        <begin position="43"/>
        <end position="61"/>
    </location>
</feature>